<accession>A0A7Y7IVJ0</accession>
<dbReference type="AlphaFoldDB" id="A0A7Y7IVJ0"/>
<gene>
    <name evidence="1" type="ORF">HUK84_07285</name>
</gene>
<evidence type="ECO:0000313" key="2">
    <source>
        <dbReference type="Proteomes" id="UP000534870"/>
    </source>
</evidence>
<protein>
    <submittedName>
        <fullName evidence="1">Uncharacterized protein</fullName>
    </submittedName>
</protein>
<reference evidence="1 2" key="1">
    <citation type="submission" date="2020-06" db="EMBL/GenBank/DDBJ databases">
        <title>Description of novel acetic acid bacteria.</title>
        <authorList>
            <person name="Sombolestani A."/>
        </authorList>
    </citation>
    <scope>NUCLEOTIDE SEQUENCE [LARGE SCALE GENOMIC DNA]</scope>
    <source>
        <strain evidence="1 2">LMG 31431</strain>
    </source>
</reference>
<dbReference type="PROSITE" id="PS51257">
    <property type="entry name" value="PROKAR_LIPOPROTEIN"/>
    <property type="match status" value="1"/>
</dbReference>
<sequence length="93" mass="9529">MKRASFLAIALLAVSGCSYPIDRRDDPRAALFRNVGAPPFMGAPDGTPDNGRMHGQVTMGVASGRGRGVVPMSSANVTNVLPGVSIGGASWGM</sequence>
<proteinExistence type="predicted"/>
<dbReference type="RefSeq" id="WP_176639694.1">
    <property type="nucleotide sequence ID" value="NZ_JABXXP010000095.1"/>
</dbReference>
<dbReference type="Proteomes" id="UP000534870">
    <property type="component" value="Unassembled WGS sequence"/>
</dbReference>
<organism evidence="1 2">
    <name type="scientific">Nguyenibacter vanlangensis</name>
    <dbReference type="NCBI Taxonomy" id="1216886"/>
    <lineage>
        <taxon>Bacteria</taxon>
        <taxon>Pseudomonadati</taxon>
        <taxon>Pseudomonadota</taxon>
        <taxon>Alphaproteobacteria</taxon>
        <taxon>Acetobacterales</taxon>
        <taxon>Acetobacteraceae</taxon>
        <taxon>Nguyenibacter</taxon>
    </lineage>
</organism>
<comment type="caution">
    <text evidence="1">The sequence shown here is derived from an EMBL/GenBank/DDBJ whole genome shotgun (WGS) entry which is preliminary data.</text>
</comment>
<evidence type="ECO:0000313" key="1">
    <source>
        <dbReference type="EMBL" id="NVN10947.1"/>
    </source>
</evidence>
<name>A0A7Y7IVJ0_9PROT</name>
<dbReference type="EMBL" id="JABXXP010000095">
    <property type="protein sequence ID" value="NVN10947.1"/>
    <property type="molecule type" value="Genomic_DNA"/>
</dbReference>